<dbReference type="AlphaFoldDB" id="D6TIF2"/>
<sequence>MPLEAVRETPLRLVERSFLYQVELRCALIEVIRQKMKDIDRKKAELDQTQTYLAHMLALKLAWSEAEENGTAHGNPCVIPGH</sequence>
<proteinExistence type="predicted"/>
<accession>D6TIF2</accession>
<name>D6TIF2_KTERA</name>
<reference evidence="1 2" key="1">
    <citation type="journal article" date="2011" name="Stand. Genomic Sci.">
        <title>Non-contiguous finished genome sequence and contextual data of the filamentous soil bacterium Ktedonobacter racemifer type strain (SOSP1-21).</title>
        <authorList>
            <person name="Chang Y.J."/>
            <person name="Land M."/>
            <person name="Hauser L."/>
            <person name="Chertkov O."/>
            <person name="Del Rio T.G."/>
            <person name="Nolan M."/>
            <person name="Copeland A."/>
            <person name="Tice H."/>
            <person name="Cheng J.F."/>
            <person name="Lucas S."/>
            <person name="Han C."/>
            <person name="Goodwin L."/>
            <person name="Pitluck S."/>
            <person name="Ivanova N."/>
            <person name="Ovchinikova G."/>
            <person name="Pati A."/>
            <person name="Chen A."/>
            <person name="Palaniappan K."/>
            <person name="Mavromatis K."/>
            <person name="Liolios K."/>
            <person name="Brettin T."/>
            <person name="Fiebig A."/>
            <person name="Rohde M."/>
            <person name="Abt B."/>
            <person name="Goker M."/>
            <person name="Detter J.C."/>
            <person name="Woyke T."/>
            <person name="Bristow J."/>
            <person name="Eisen J.A."/>
            <person name="Markowitz V."/>
            <person name="Hugenholtz P."/>
            <person name="Kyrpides N.C."/>
            <person name="Klenk H.P."/>
            <person name="Lapidus A."/>
        </authorList>
    </citation>
    <scope>NUCLEOTIDE SEQUENCE [LARGE SCALE GENOMIC DNA]</scope>
    <source>
        <strain evidence="2">DSM 44963</strain>
    </source>
</reference>
<evidence type="ECO:0000313" key="2">
    <source>
        <dbReference type="Proteomes" id="UP000004508"/>
    </source>
</evidence>
<gene>
    <name evidence="1" type="ORF">Krac_10752</name>
</gene>
<organism evidence="1 2">
    <name type="scientific">Ktedonobacter racemifer DSM 44963</name>
    <dbReference type="NCBI Taxonomy" id="485913"/>
    <lineage>
        <taxon>Bacteria</taxon>
        <taxon>Bacillati</taxon>
        <taxon>Chloroflexota</taxon>
        <taxon>Ktedonobacteria</taxon>
        <taxon>Ktedonobacterales</taxon>
        <taxon>Ktedonobacteraceae</taxon>
        <taxon>Ktedonobacter</taxon>
    </lineage>
</organism>
<comment type="caution">
    <text evidence="1">The sequence shown here is derived from an EMBL/GenBank/DDBJ whole genome shotgun (WGS) entry which is preliminary data.</text>
</comment>
<evidence type="ECO:0000313" key="1">
    <source>
        <dbReference type="EMBL" id="EFH89209.1"/>
    </source>
</evidence>
<protein>
    <submittedName>
        <fullName evidence="1">Uncharacterized protein</fullName>
    </submittedName>
</protein>
<keyword evidence="2" id="KW-1185">Reference proteome</keyword>
<dbReference type="InParanoid" id="D6TIF2"/>
<dbReference type="EMBL" id="ADVG01000001">
    <property type="protein sequence ID" value="EFH89209.1"/>
    <property type="molecule type" value="Genomic_DNA"/>
</dbReference>
<dbReference type="Proteomes" id="UP000004508">
    <property type="component" value="Unassembled WGS sequence"/>
</dbReference>